<dbReference type="Proteomes" id="UP000182444">
    <property type="component" value="Chromosome 1A"/>
</dbReference>
<dbReference type="GO" id="GO:0006887">
    <property type="term" value="P:exocytosis"/>
    <property type="evidence" value="ECO:0007669"/>
    <property type="project" value="UniProtKB-KW"/>
</dbReference>
<feature type="domain" description="Exocyst complex component EXOC2/Sec5 N-terminal" evidence="5">
    <location>
        <begin position="77"/>
        <end position="895"/>
    </location>
</feature>
<protein>
    <recommendedName>
        <fullName evidence="4">Exocyst complex component SEC5</fullName>
    </recommendedName>
</protein>
<dbReference type="InterPro" id="IPR029175">
    <property type="entry name" value="EXOC2/Sec5"/>
</dbReference>
<evidence type="ECO:0000256" key="4">
    <source>
        <dbReference type="RuleBase" id="RU365069"/>
    </source>
</evidence>
<dbReference type="KEGG" id="yli:2906032"/>
<evidence type="ECO:0000313" key="6">
    <source>
        <dbReference type="EMBL" id="AOW00867.1"/>
    </source>
</evidence>
<comment type="subunit">
    <text evidence="4">Component of the exocyst complex.</text>
</comment>
<evidence type="ECO:0000313" key="9">
    <source>
        <dbReference type="Proteomes" id="UP000256601"/>
    </source>
</evidence>
<sequence>MNKAAIYAKYNISEDYPETFTESENFDLSVLPEADPAQETKSGAASASVNTSRYVLLNQLVGGNKHSRHAITDDEADPLGFSASVMTQLRKKGVDCSESPAIANQYFISSRDFNPRVFLRDVHADASFDTLAQSLDHLEASITEQSSALQTLVDRNFDKFVKSKSYLDSVFKQFKSSGFTQENEWGMGELTQSLDEGNSKAAILMNPVFNTRLKEERLQAALEMVTANRYLFELPSTIRAHIKAGDHENLMRDYKRGKETKNERMAQAEQLGDMTTVHMTDRMWNDVEDIIEEYEKSCWTKLEAAPAGSHLPSISRLLELQVTTNPVVYWVKHRAAVIQQEINSTCEKLMLSITIARTEILALPENNTVWVENIIEEVRGQPCAPPSTKMWITVKKFVVDINALCARIEALWKGTRDFIDGIAQQQLPPSEHLKFSEVDARTLYASIGGLIDLAAQQIGEFFTQKPKVMNHSKLDAADVEGGPESFQETWKRFGFLPPHSNALTTCKYLPQLVLDLAVSCGNIVNTRIPGQNVETLRHVLDLARTRSVEALCAVWKDDTSKFELLENWKPSRKQGKGHVTHVPQTVFEYQKLVLSGLKKVLFLNTNDQGQRDVQVVLPPAPKLLQALQTYFLSTNLMIVDSIIKLVSGEENSKPDAQLQQLATRLKGEMDATDYISVQTSPLPADTKILWVVSNLGELKTNVIPPLVKQFQKQFNTQVKFDYDALTQSEQKLFSTYTAPKKAALTAVIKEGIQGNKERWPSNANPTDISNYIYESLLLLVVVHAQLMSISPQLVSPVIHALQQHALESLLEAIREVELFGPGGMYQAVADIEFFRTIMASYNTNNVQNVVQLIYQAIQQSSGDQSAWTGRHGPWEKVQKLVGECATRTFVCFSCFRS</sequence>
<keyword evidence="2 4" id="KW-0813">Transport</keyword>
<dbReference type="Pfam" id="PF15469">
    <property type="entry name" value="Sec5"/>
    <property type="match status" value="1"/>
</dbReference>
<reference evidence="7 9" key="2">
    <citation type="submission" date="2018-07" db="EMBL/GenBank/DDBJ databases">
        <title>Draft Genome Assemblies for Five Robust Yarrowia lipolytica Strains Exhibiting High Lipid Production and Pentose Sugar Utilization and Sugar Alcohol Secretion from Undetoxified Lignocellulosic Biomass Hydrolysates.</title>
        <authorList>
            <consortium name="DOE Joint Genome Institute"/>
            <person name="Walker C."/>
            <person name="Ryu S."/>
            <person name="Na H."/>
            <person name="Zane M."/>
            <person name="LaButti K."/>
            <person name="Lipzen A."/>
            <person name="Haridas S."/>
            <person name="Barry K."/>
            <person name="Grigoriev I.V."/>
            <person name="Quarterman J."/>
            <person name="Slininger P."/>
            <person name="Dien B."/>
            <person name="Trinh C.T."/>
        </authorList>
    </citation>
    <scope>NUCLEOTIDE SEQUENCE [LARGE SCALE GENOMIC DNA]</scope>
    <source>
        <strain evidence="7 9">YB392</strain>
    </source>
</reference>
<dbReference type="GO" id="GO:0000145">
    <property type="term" value="C:exocyst"/>
    <property type="evidence" value="ECO:0007669"/>
    <property type="project" value="UniProtKB-UniRule"/>
</dbReference>
<evidence type="ECO:0000313" key="8">
    <source>
        <dbReference type="Proteomes" id="UP000182444"/>
    </source>
</evidence>
<name>A0A1H6QAM8_YARLL</name>
<dbReference type="AlphaFoldDB" id="A0A1H6QAM8"/>
<evidence type="ECO:0000313" key="7">
    <source>
        <dbReference type="EMBL" id="RDW28078.1"/>
    </source>
</evidence>
<evidence type="ECO:0000259" key="5">
    <source>
        <dbReference type="Pfam" id="PF15469"/>
    </source>
</evidence>
<dbReference type="OrthoDB" id="26242at2759"/>
<dbReference type="GO" id="GO:0015031">
    <property type="term" value="P:protein transport"/>
    <property type="evidence" value="ECO:0007669"/>
    <property type="project" value="UniProtKB-KW"/>
</dbReference>
<dbReference type="Proteomes" id="UP000256601">
    <property type="component" value="Unassembled WGS sequence"/>
</dbReference>
<proteinExistence type="inferred from homology"/>
<dbReference type="GO" id="GO:0006893">
    <property type="term" value="P:Golgi to plasma membrane transport"/>
    <property type="evidence" value="ECO:0007669"/>
    <property type="project" value="UniProtKB-UniRule"/>
</dbReference>
<keyword evidence="3 4" id="KW-0268">Exocytosis</keyword>
<organism evidence="6 8">
    <name type="scientific">Yarrowia lipolytica</name>
    <name type="common">Candida lipolytica</name>
    <dbReference type="NCBI Taxonomy" id="4952"/>
    <lineage>
        <taxon>Eukaryota</taxon>
        <taxon>Fungi</taxon>
        <taxon>Dikarya</taxon>
        <taxon>Ascomycota</taxon>
        <taxon>Saccharomycotina</taxon>
        <taxon>Dipodascomycetes</taxon>
        <taxon>Dipodascales</taxon>
        <taxon>Dipodascales incertae sedis</taxon>
        <taxon>Yarrowia</taxon>
    </lineage>
</organism>
<evidence type="ECO:0000256" key="2">
    <source>
        <dbReference type="ARBA" id="ARBA00022448"/>
    </source>
</evidence>
<dbReference type="eggNOG" id="KOG2347">
    <property type="taxonomic scope" value="Eukaryota"/>
</dbReference>
<keyword evidence="4" id="KW-0653">Protein transport</keyword>
<gene>
    <name evidence="7" type="ORF">B0I71DRAFT_128060</name>
    <name evidence="6" type="ORF">YALI1_A19989g</name>
</gene>
<dbReference type="VEuPathDB" id="FungiDB:YALI0_A19052g"/>
<dbReference type="InterPro" id="IPR039481">
    <property type="entry name" value="EXOC2/Sec5_N_dom"/>
</dbReference>
<dbReference type="EMBL" id="CP017553">
    <property type="protein sequence ID" value="AOW00867.1"/>
    <property type="molecule type" value="Genomic_DNA"/>
</dbReference>
<evidence type="ECO:0000256" key="1">
    <source>
        <dbReference type="ARBA" id="ARBA00010578"/>
    </source>
</evidence>
<comment type="similarity">
    <text evidence="1 4">Belongs to the SEC5 family.</text>
</comment>
<reference evidence="6 8" key="1">
    <citation type="journal article" date="2016" name="PLoS ONE">
        <title>Sequence Assembly of Yarrowia lipolytica Strain W29/CLIB89 Shows Transposable Element Diversity.</title>
        <authorList>
            <person name="Magnan C."/>
            <person name="Yu J."/>
            <person name="Chang I."/>
            <person name="Jahn E."/>
            <person name="Kanomata Y."/>
            <person name="Wu J."/>
            <person name="Zeller M."/>
            <person name="Oakes M."/>
            <person name="Baldi P."/>
            <person name="Sandmeyer S."/>
        </authorList>
    </citation>
    <scope>NUCLEOTIDE SEQUENCE [LARGE SCALE GENOMIC DNA]</scope>
    <source>
        <strain evidence="6">CLIB89</strain>
        <strain evidence="8">CLIB89(W29)</strain>
    </source>
</reference>
<dbReference type="VEuPathDB" id="FungiDB:YALI1_A19989g"/>
<accession>A0A1H6QAM8</accession>
<dbReference type="EMBL" id="KZ858956">
    <property type="protein sequence ID" value="RDW28078.1"/>
    <property type="molecule type" value="Genomic_DNA"/>
</dbReference>
<dbReference type="PANTHER" id="PTHR13043">
    <property type="entry name" value="EXOCYST COMPLEX COMPONENT SEC5"/>
    <property type="match status" value="1"/>
</dbReference>
<evidence type="ECO:0000256" key="3">
    <source>
        <dbReference type="ARBA" id="ARBA00022483"/>
    </source>
</evidence>
<comment type="function">
    <text evidence="4">Component of the exocyst complex involved in the docking of exocytic vesicles with fusion sites on the plasma membrane.</text>
</comment>
<dbReference type="PANTHER" id="PTHR13043:SF1">
    <property type="entry name" value="EXOCYST COMPLEX COMPONENT 2"/>
    <property type="match status" value="1"/>
</dbReference>